<dbReference type="InterPro" id="IPR003594">
    <property type="entry name" value="HATPase_dom"/>
</dbReference>
<dbReference type="GO" id="GO:0005524">
    <property type="term" value="F:ATP binding"/>
    <property type="evidence" value="ECO:0007669"/>
    <property type="project" value="UniProtKB-KW"/>
</dbReference>
<evidence type="ECO:0000256" key="16">
    <source>
        <dbReference type="ARBA" id="ARBA00023136"/>
    </source>
</evidence>
<evidence type="ECO:0000313" key="21">
    <source>
        <dbReference type="EMBL" id="AJQ92959.1"/>
    </source>
</evidence>
<evidence type="ECO:0000256" key="1">
    <source>
        <dbReference type="ARBA" id="ARBA00000085"/>
    </source>
</evidence>
<dbReference type="PRINTS" id="PR00344">
    <property type="entry name" value="BCTRLSENSOR"/>
</dbReference>
<comment type="function">
    <text evidence="17">Member of the two-component regulatory system PhoR/PhoB involved in the phosphate regulon genes expression. PhoR may function as a membrane-associated protein kinase that phosphorylates PhoB in response to environmental signals.</text>
</comment>
<dbReference type="PATRIC" id="fig|1445510.3.peg.891"/>
<evidence type="ECO:0000256" key="14">
    <source>
        <dbReference type="ARBA" id="ARBA00022989"/>
    </source>
</evidence>
<dbReference type="PROSITE" id="PS50109">
    <property type="entry name" value="HIS_KIN"/>
    <property type="match status" value="1"/>
</dbReference>
<dbReference type="GO" id="GO:0000155">
    <property type="term" value="F:phosphorelay sensor kinase activity"/>
    <property type="evidence" value="ECO:0007669"/>
    <property type="project" value="InterPro"/>
</dbReference>
<feature type="transmembrane region" description="Helical" evidence="18">
    <location>
        <begin position="12"/>
        <end position="44"/>
    </location>
</feature>
<dbReference type="Pfam" id="PF11808">
    <property type="entry name" value="PhoR"/>
    <property type="match status" value="1"/>
</dbReference>
<comment type="subcellular location">
    <subcellularLocation>
        <location evidence="2">Cell membrane</location>
    </subcellularLocation>
</comment>
<dbReference type="Pfam" id="PF02518">
    <property type="entry name" value="HATPase_c"/>
    <property type="match status" value="1"/>
</dbReference>
<gene>
    <name evidence="21" type="ORF">YC6258_00909</name>
</gene>
<evidence type="ECO:0000256" key="4">
    <source>
        <dbReference type="ARBA" id="ARBA00019665"/>
    </source>
</evidence>
<dbReference type="InterPro" id="IPR050351">
    <property type="entry name" value="BphY/WalK/GraS-like"/>
</dbReference>
<reference evidence="21 22" key="1">
    <citation type="submission" date="2014-01" db="EMBL/GenBank/DDBJ databases">
        <title>Full genme sequencing of cellulolytic bacterium Gynuella sunshinyii YC6258T gen. nov., sp. nov.</title>
        <authorList>
            <person name="Khan H."/>
            <person name="Chung E.J."/>
            <person name="Chung Y.R."/>
        </authorList>
    </citation>
    <scope>NUCLEOTIDE SEQUENCE [LARGE SCALE GENOMIC DNA]</scope>
    <source>
        <strain evidence="21 22">YC6258</strain>
    </source>
</reference>
<keyword evidence="13" id="KW-0067">ATP-binding</keyword>
<keyword evidence="5" id="KW-0813">Transport</keyword>
<dbReference type="FunFam" id="1.10.287.130:FF:000001">
    <property type="entry name" value="Two-component sensor histidine kinase"/>
    <property type="match status" value="1"/>
</dbReference>
<dbReference type="RefSeq" id="WP_044615894.1">
    <property type="nucleotide sequence ID" value="NZ_CP007142.1"/>
</dbReference>
<evidence type="ECO:0000256" key="15">
    <source>
        <dbReference type="ARBA" id="ARBA00023012"/>
    </source>
</evidence>
<evidence type="ECO:0000256" key="2">
    <source>
        <dbReference type="ARBA" id="ARBA00004236"/>
    </source>
</evidence>
<dbReference type="InterPro" id="IPR014310">
    <property type="entry name" value="Sig_transdc_His_kinase_PhoR"/>
</dbReference>
<evidence type="ECO:0000256" key="8">
    <source>
        <dbReference type="ARBA" id="ARBA00022592"/>
    </source>
</evidence>
<dbReference type="EMBL" id="CP007142">
    <property type="protein sequence ID" value="AJQ92959.1"/>
    <property type="molecule type" value="Genomic_DNA"/>
</dbReference>
<dbReference type="KEGG" id="gsn:YC6258_00909"/>
<organism evidence="21 22">
    <name type="scientific">Gynuella sunshinyii YC6258</name>
    <dbReference type="NCBI Taxonomy" id="1445510"/>
    <lineage>
        <taxon>Bacteria</taxon>
        <taxon>Pseudomonadati</taxon>
        <taxon>Pseudomonadota</taxon>
        <taxon>Gammaproteobacteria</taxon>
        <taxon>Oceanospirillales</taxon>
        <taxon>Saccharospirillaceae</taxon>
        <taxon>Gynuella</taxon>
    </lineage>
</organism>
<dbReference type="GO" id="GO:0016036">
    <property type="term" value="P:cellular response to phosphate starvation"/>
    <property type="evidence" value="ECO:0007669"/>
    <property type="project" value="TreeGrafter"/>
</dbReference>
<evidence type="ECO:0000256" key="7">
    <source>
        <dbReference type="ARBA" id="ARBA00022553"/>
    </source>
</evidence>
<evidence type="ECO:0000256" key="13">
    <source>
        <dbReference type="ARBA" id="ARBA00022840"/>
    </source>
</evidence>
<evidence type="ECO:0000256" key="9">
    <source>
        <dbReference type="ARBA" id="ARBA00022679"/>
    </source>
</evidence>
<keyword evidence="12 21" id="KW-0418">Kinase</keyword>
<accession>A0A0C5VRR3</accession>
<evidence type="ECO:0000259" key="20">
    <source>
        <dbReference type="PROSITE" id="PS50112"/>
    </source>
</evidence>
<dbReference type="CDD" id="cd00130">
    <property type="entry name" value="PAS"/>
    <property type="match status" value="1"/>
</dbReference>
<dbReference type="Gene3D" id="1.10.287.130">
    <property type="match status" value="1"/>
</dbReference>
<evidence type="ECO:0000256" key="17">
    <source>
        <dbReference type="ARBA" id="ARBA00025207"/>
    </source>
</evidence>
<dbReference type="GO" id="GO:0006817">
    <property type="term" value="P:phosphate ion transport"/>
    <property type="evidence" value="ECO:0007669"/>
    <property type="project" value="UniProtKB-KW"/>
</dbReference>
<dbReference type="InterPro" id="IPR036097">
    <property type="entry name" value="HisK_dim/P_sf"/>
</dbReference>
<dbReference type="InterPro" id="IPR005467">
    <property type="entry name" value="His_kinase_dom"/>
</dbReference>
<sequence>MIKDYRRQHLTSVVAMALAMMLIGAILGYPLIALLLYLIGYVAWSMWQQNKLIEWLKRKDTTAESLPDTDGPMGMVFDYLYGLLRRHRLEVHRLNAVINRFQTSTSALEDGIVIVNQDGTLEWWNEAAGDLLSFQPQDRGQLINNLIRSPKFQKFFRNAVPRTKVNIPAPRREHLTLQIAITIYGENERLLWVRDISRLRQLEQMRKDFVSNASHELRTPLTVLQGYLETFIDMGDVLPERMHRPLQQMQAQTRRMTNLVNDLMLLTRLDGDDDRRGDMQVYVRQLLESIVEDAQALSGDKHHQIELNIETEADLMGDPNSLRSAFSNLVFNAVHYTPENGQIIVSWRQDERFAYMSVEDSGIGIEARHIPRLTERFYRVNVSHSTATGGTGLGLAIVKHALQIHDGTLDISSEVGKGSTFTCRFPVKNLYQQQEEQLAEE</sequence>
<dbReference type="CDD" id="cd00082">
    <property type="entry name" value="HisKA"/>
    <property type="match status" value="1"/>
</dbReference>
<dbReference type="HOGENOM" id="CLU_000445_89_2_6"/>
<evidence type="ECO:0000256" key="10">
    <source>
        <dbReference type="ARBA" id="ARBA00022692"/>
    </source>
</evidence>
<dbReference type="InterPro" id="IPR000014">
    <property type="entry name" value="PAS"/>
</dbReference>
<dbReference type="OrthoDB" id="9813151at2"/>
<dbReference type="PANTHER" id="PTHR45453:SF1">
    <property type="entry name" value="PHOSPHATE REGULON SENSOR PROTEIN PHOR"/>
    <property type="match status" value="1"/>
</dbReference>
<keyword evidence="16 18" id="KW-0472">Membrane</keyword>
<dbReference type="SUPFAM" id="SSF55785">
    <property type="entry name" value="PYP-like sensor domain (PAS domain)"/>
    <property type="match status" value="1"/>
</dbReference>
<keyword evidence="15" id="KW-0902">Two-component regulatory system</keyword>
<evidence type="ECO:0000256" key="6">
    <source>
        <dbReference type="ARBA" id="ARBA00022475"/>
    </source>
</evidence>
<dbReference type="Gene3D" id="3.30.565.10">
    <property type="entry name" value="Histidine kinase-like ATPase, C-terminal domain"/>
    <property type="match status" value="1"/>
</dbReference>
<dbReference type="FunFam" id="3.30.565.10:FF:000032">
    <property type="entry name" value="Phosphate regulon sensor histidine kinase PhoR"/>
    <property type="match status" value="1"/>
</dbReference>
<dbReference type="GO" id="GO:0004721">
    <property type="term" value="F:phosphoprotein phosphatase activity"/>
    <property type="evidence" value="ECO:0007669"/>
    <property type="project" value="InterPro"/>
</dbReference>
<evidence type="ECO:0000313" key="22">
    <source>
        <dbReference type="Proteomes" id="UP000032266"/>
    </source>
</evidence>
<dbReference type="InterPro" id="IPR004358">
    <property type="entry name" value="Sig_transdc_His_kin-like_C"/>
</dbReference>
<feature type="domain" description="Histidine kinase" evidence="19">
    <location>
        <begin position="212"/>
        <end position="429"/>
    </location>
</feature>
<dbReference type="AlphaFoldDB" id="A0A0C5VRR3"/>
<evidence type="ECO:0000256" key="18">
    <source>
        <dbReference type="SAM" id="Phobius"/>
    </source>
</evidence>
<keyword evidence="11" id="KW-0547">Nucleotide-binding</keyword>
<keyword evidence="14 18" id="KW-1133">Transmembrane helix</keyword>
<evidence type="ECO:0000256" key="3">
    <source>
        <dbReference type="ARBA" id="ARBA00012438"/>
    </source>
</evidence>
<name>A0A0C5VRR3_9GAMM</name>
<dbReference type="SMART" id="SM00388">
    <property type="entry name" value="HisKA"/>
    <property type="match status" value="1"/>
</dbReference>
<evidence type="ECO:0000259" key="19">
    <source>
        <dbReference type="PROSITE" id="PS50109"/>
    </source>
</evidence>
<dbReference type="Proteomes" id="UP000032266">
    <property type="component" value="Chromosome"/>
</dbReference>
<proteinExistence type="predicted"/>
<dbReference type="SUPFAM" id="SSF55874">
    <property type="entry name" value="ATPase domain of HSP90 chaperone/DNA topoisomerase II/histidine kinase"/>
    <property type="match status" value="1"/>
</dbReference>
<keyword evidence="10 18" id="KW-0812">Transmembrane</keyword>
<dbReference type="InterPro" id="IPR036890">
    <property type="entry name" value="HATPase_C_sf"/>
</dbReference>
<feature type="domain" description="PAS" evidence="20">
    <location>
        <begin position="97"/>
        <end position="138"/>
    </location>
</feature>
<keyword evidence="9 21" id="KW-0808">Transferase</keyword>
<evidence type="ECO:0000256" key="5">
    <source>
        <dbReference type="ARBA" id="ARBA00022448"/>
    </source>
</evidence>
<evidence type="ECO:0000256" key="12">
    <source>
        <dbReference type="ARBA" id="ARBA00022777"/>
    </source>
</evidence>
<dbReference type="InterPro" id="IPR003661">
    <property type="entry name" value="HisK_dim/P_dom"/>
</dbReference>
<keyword evidence="8" id="KW-0592">Phosphate transport</keyword>
<dbReference type="PANTHER" id="PTHR45453">
    <property type="entry name" value="PHOSPHATE REGULON SENSOR PROTEIN PHOR"/>
    <property type="match status" value="1"/>
</dbReference>
<comment type="catalytic activity">
    <reaction evidence="1">
        <text>ATP + protein L-histidine = ADP + protein N-phospho-L-histidine.</text>
        <dbReference type="EC" id="2.7.13.3"/>
    </reaction>
</comment>
<dbReference type="NCBIfam" id="TIGR02966">
    <property type="entry name" value="phoR_proteo"/>
    <property type="match status" value="1"/>
</dbReference>
<dbReference type="SUPFAM" id="SSF47384">
    <property type="entry name" value="Homodimeric domain of signal transducing histidine kinase"/>
    <property type="match status" value="1"/>
</dbReference>
<dbReference type="EC" id="2.7.13.3" evidence="3"/>
<dbReference type="Gene3D" id="3.30.450.20">
    <property type="entry name" value="PAS domain"/>
    <property type="match status" value="1"/>
</dbReference>
<dbReference type="GO" id="GO:0005886">
    <property type="term" value="C:plasma membrane"/>
    <property type="evidence" value="ECO:0007669"/>
    <property type="project" value="UniProtKB-SubCell"/>
</dbReference>
<protein>
    <recommendedName>
        <fullName evidence="4">Phosphate regulon sensor protein PhoR</fullName>
        <ecNumber evidence="3">2.7.13.3</ecNumber>
    </recommendedName>
</protein>
<evidence type="ECO:0000256" key="11">
    <source>
        <dbReference type="ARBA" id="ARBA00022741"/>
    </source>
</evidence>
<dbReference type="PROSITE" id="PS50112">
    <property type="entry name" value="PAS"/>
    <property type="match status" value="1"/>
</dbReference>
<keyword evidence="22" id="KW-1185">Reference proteome</keyword>
<dbReference type="STRING" id="1445510.YC6258_00909"/>
<dbReference type="InterPro" id="IPR035965">
    <property type="entry name" value="PAS-like_dom_sf"/>
</dbReference>
<keyword evidence="6" id="KW-1003">Cell membrane</keyword>
<keyword evidence="7" id="KW-0597">Phosphoprotein</keyword>
<dbReference type="Pfam" id="PF00512">
    <property type="entry name" value="HisKA"/>
    <property type="match status" value="1"/>
</dbReference>
<dbReference type="SMART" id="SM00387">
    <property type="entry name" value="HATPase_c"/>
    <property type="match status" value="1"/>
</dbReference>
<dbReference type="InterPro" id="IPR021766">
    <property type="entry name" value="PhoR_N"/>
</dbReference>